<dbReference type="EMBL" id="BMDT01000002">
    <property type="protein sequence ID" value="GGI65189.1"/>
    <property type="molecule type" value="Genomic_DNA"/>
</dbReference>
<dbReference type="GO" id="GO:0015293">
    <property type="term" value="F:symporter activity"/>
    <property type="evidence" value="ECO:0007669"/>
    <property type="project" value="InterPro"/>
</dbReference>
<feature type="transmembrane region" description="Helical" evidence="6">
    <location>
        <begin position="89"/>
        <end position="111"/>
    </location>
</feature>
<evidence type="ECO:0000256" key="6">
    <source>
        <dbReference type="SAM" id="Phobius"/>
    </source>
</evidence>
<evidence type="ECO:0000313" key="9">
    <source>
        <dbReference type="Proteomes" id="UP000622610"/>
    </source>
</evidence>
<dbReference type="AlphaFoldDB" id="A0A917JH61"/>
<proteinExistence type="predicted"/>
<dbReference type="Gene3D" id="1.20.1250.20">
    <property type="entry name" value="MFS general substrate transporter like domains"/>
    <property type="match status" value="2"/>
</dbReference>
<dbReference type="PANTHER" id="PTHR11328:SF24">
    <property type="entry name" value="MAJOR FACILITATOR SUPERFAMILY (MFS) PROFILE DOMAIN-CONTAINING PROTEIN"/>
    <property type="match status" value="1"/>
</dbReference>
<name>A0A917JH61_9ENTE</name>
<dbReference type="Proteomes" id="UP000622610">
    <property type="component" value="Unassembled WGS sequence"/>
</dbReference>
<evidence type="ECO:0000256" key="4">
    <source>
        <dbReference type="ARBA" id="ARBA00022989"/>
    </source>
</evidence>
<reference evidence="8" key="1">
    <citation type="journal article" date="2014" name="Int. J. Syst. Evol. Microbiol.">
        <title>Complete genome sequence of Corynebacterium casei LMG S-19264T (=DSM 44701T), isolated from a smear-ripened cheese.</title>
        <authorList>
            <consortium name="US DOE Joint Genome Institute (JGI-PGF)"/>
            <person name="Walter F."/>
            <person name="Albersmeier A."/>
            <person name="Kalinowski J."/>
            <person name="Ruckert C."/>
        </authorList>
    </citation>
    <scope>NUCLEOTIDE SEQUENCE</scope>
    <source>
        <strain evidence="8">CCM 8433</strain>
    </source>
</reference>
<dbReference type="InterPro" id="IPR020846">
    <property type="entry name" value="MFS_dom"/>
</dbReference>
<gene>
    <name evidence="8" type="ORF">GCM10011482_08430</name>
</gene>
<feature type="transmembrane region" description="Helical" evidence="6">
    <location>
        <begin position="47"/>
        <end position="68"/>
    </location>
</feature>
<feature type="domain" description="Major facilitator superfamily (MFS) profile" evidence="7">
    <location>
        <begin position="13"/>
        <end position="440"/>
    </location>
</feature>
<evidence type="ECO:0000256" key="3">
    <source>
        <dbReference type="ARBA" id="ARBA00022692"/>
    </source>
</evidence>
<feature type="transmembrane region" description="Helical" evidence="6">
    <location>
        <begin position="309"/>
        <end position="332"/>
    </location>
</feature>
<keyword evidence="3 6" id="KW-0812">Transmembrane</keyword>
<dbReference type="Pfam" id="PF13347">
    <property type="entry name" value="MFS_2"/>
    <property type="match status" value="1"/>
</dbReference>
<keyword evidence="2" id="KW-0813">Transport</keyword>
<protein>
    <submittedName>
        <fullName evidence="8">MFS transporter</fullName>
    </submittedName>
</protein>
<sequence>MENQMELQDTTKVGVLERIAYGFGDFGCNIIYTAMTTYLLFYYTDYAGVNAAAVGFIMLISRFLDGLTDVAMGMIVDRTKTKYGKARPWILRMAIPFGVAGVLLFSVPTQWESTWKLIYVFLTYNLVSSVLYTAINVPYSSLNALMTQDPYERSVLSIFRNLLATLGTLIINSYTLTLVNYFGDDASAWTKTFSIFGVFAVLAFMINFFGTKERVKPINEESTEISFKEGIQALFKNKYWMMVTGILMLLFINMALTTGSTVYYAKSILGNNQIAQMINSLMNIAQIVSMFLVAPFVKRLGKRNSMGIGLIIQSIGTVLIVVLGGSIFGIYASSIVRGIGGAFSGAVMWAMVSDTVDYGEWKTGLRMEGLTNSASSFGYKVGNGLGSALLGVILSLGGYAGQATVQSAQALISINFVFWVLPIAINMVILLVLFFYKLDGEFEGMVADLNQRKNQ</sequence>
<keyword evidence="4 6" id="KW-1133">Transmembrane helix</keyword>
<comment type="subcellular location">
    <subcellularLocation>
        <location evidence="1">Cell membrane</location>
        <topology evidence="1">Multi-pass membrane protein</topology>
    </subcellularLocation>
</comment>
<dbReference type="CDD" id="cd17332">
    <property type="entry name" value="MFS_MelB_like"/>
    <property type="match status" value="1"/>
</dbReference>
<evidence type="ECO:0000313" key="8">
    <source>
        <dbReference type="EMBL" id="GGI65189.1"/>
    </source>
</evidence>
<dbReference type="RefSeq" id="WP_188367026.1">
    <property type="nucleotide sequence ID" value="NZ_BMDT01000002.1"/>
</dbReference>
<feature type="transmembrane region" description="Helical" evidence="6">
    <location>
        <begin position="188"/>
        <end position="209"/>
    </location>
</feature>
<dbReference type="GO" id="GO:0008643">
    <property type="term" value="P:carbohydrate transport"/>
    <property type="evidence" value="ECO:0007669"/>
    <property type="project" value="InterPro"/>
</dbReference>
<evidence type="ECO:0000256" key="2">
    <source>
        <dbReference type="ARBA" id="ARBA00022448"/>
    </source>
</evidence>
<feature type="transmembrane region" description="Helical" evidence="6">
    <location>
        <begin position="117"/>
        <end position="137"/>
    </location>
</feature>
<feature type="transmembrane region" description="Helical" evidence="6">
    <location>
        <begin position="158"/>
        <end position="182"/>
    </location>
</feature>
<feature type="transmembrane region" description="Helical" evidence="6">
    <location>
        <begin position="377"/>
        <end position="400"/>
    </location>
</feature>
<dbReference type="PANTHER" id="PTHR11328">
    <property type="entry name" value="MAJOR FACILITATOR SUPERFAMILY DOMAIN-CONTAINING PROTEIN"/>
    <property type="match status" value="1"/>
</dbReference>
<keyword evidence="5 6" id="KW-0472">Membrane</keyword>
<organism evidence="8 9">
    <name type="scientific">Enterococcus alcedinis</name>
    <dbReference type="NCBI Taxonomy" id="1274384"/>
    <lineage>
        <taxon>Bacteria</taxon>
        <taxon>Bacillati</taxon>
        <taxon>Bacillota</taxon>
        <taxon>Bacilli</taxon>
        <taxon>Lactobacillales</taxon>
        <taxon>Enterococcaceae</taxon>
        <taxon>Enterococcus</taxon>
    </lineage>
</organism>
<dbReference type="NCBIfam" id="TIGR00792">
    <property type="entry name" value="gph"/>
    <property type="match status" value="1"/>
</dbReference>
<dbReference type="PROSITE" id="PS50850">
    <property type="entry name" value="MFS"/>
    <property type="match status" value="1"/>
</dbReference>
<evidence type="ECO:0000256" key="5">
    <source>
        <dbReference type="ARBA" id="ARBA00023136"/>
    </source>
</evidence>
<dbReference type="GO" id="GO:0005886">
    <property type="term" value="C:plasma membrane"/>
    <property type="evidence" value="ECO:0007669"/>
    <property type="project" value="UniProtKB-SubCell"/>
</dbReference>
<dbReference type="InterPro" id="IPR001927">
    <property type="entry name" value="Na/Gal_symport"/>
</dbReference>
<feature type="transmembrane region" description="Helical" evidence="6">
    <location>
        <begin position="412"/>
        <end position="436"/>
    </location>
</feature>
<evidence type="ECO:0000259" key="7">
    <source>
        <dbReference type="PROSITE" id="PS50850"/>
    </source>
</evidence>
<feature type="transmembrane region" description="Helical" evidence="6">
    <location>
        <begin position="277"/>
        <end position="297"/>
    </location>
</feature>
<dbReference type="InterPro" id="IPR036259">
    <property type="entry name" value="MFS_trans_sf"/>
</dbReference>
<dbReference type="InterPro" id="IPR039672">
    <property type="entry name" value="MFS_2"/>
</dbReference>
<dbReference type="SUPFAM" id="SSF103473">
    <property type="entry name" value="MFS general substrate transporter"/>
    <property type="match status" value="1"/>
</dbReference>
<keyword evidence="9" id="KW-1185">Reference proteome</keyword>
<feature type="transmembrane region" description="Helical" evidence="6">
    <location>
        <begin position="239"/>
        <end position="265"/>
    </location>
</feature>
<dbReference type="GO" id="GO:0006814">
    <property type="term" value="P:sodium ion transport"/>
    <property type="evidence" value="ECO:0007669"/>
    <property type="project" value="InterPro"/>
</dbReference>
<accession>A0A917JH61</accession>
<evidence type="ECO:0000256" key="1">
    <source>
        <dbReference type="ARBA" id="ARBA00004651"/>
    </source>
</evidence>
<comment type="caution">
    <text evidence="8">The sequence shown here is derived from an EMBL/GenBank/DDBJ whole genome shotgun (WGS) entry which is preliminary data.</text>
</comment>
<feature type="transmembrane region" description="Helical" evidence="6">
    <location>
        <begin position="20"/>
        <end position="41"/>
    </location>
</feature>
<reference evidence="8" key="2">
    <citation type="submission" date="2020-09" db="EMBL/GenBank/DDBJ databases">
        <authorList>
            <person name="Sun Q."/>
            <person name="Sedlacek I."/>
        </authorList>
    </citation>
    <scope>NUCLEOTIDE SEQUENCE</scope>
    <source>
        <strain evidence="8">CCM 8433</strain>
    </source>
</reference>